<dbReference type="Pfam" id="PF03067">
    <property type="entry name" value="LPMO_10"/>
    <property type="match status" value="1"/>
</dbReference>
<dbReference type="OrthoDB" id="3675244at2"/>
<dbReference type="InterPro" id="IPR004302">
    <property type="entry name" value="Cellulose/chitin-bd_N"/>
</dbReference>
<accession>A0A2N5CK13</accession>
<dbReference type="CDD" id="cd21177">
    <property type="entry name" value="LPMO_AA10"/>
    <property type="match status" value="1"/>
</dbReference>
<organism evidence="4 5">
    <name type="scientific">Cupriavidus pauculus</name>
    <dbReference type="NCBI Taxonomy" id="82633"/>
    <lineage>
        <taxon>Bacteria</taxon>
        <taxon>Pseudomonadati</taxon>
        <taxon>Pseudomonadota</taxon>
        <taxon>Betaproteobacteria</taxon>
        <taxon>Burkholderiales</taxon>
        <taxon>Burkholderiaceae</taxon>
        <taxon>Cupriavidus</taxon>
    </lineage>
</organism>
<dbReference type="SUPFAM" id="SSF81296">
    <property type="entry name" value="E set domains"/>
    <property type="match status" value="1"/>
</dbReference>
<keyword evidence="1 2" id="KW-0732">Signal</keyword>
<dbReference type="InterPro" id="IPR014756">
    <property type="entry name" value="Ig_E-set"/>
</dbReference>
<dbReference type="Gene3D" id="2.70.50.50">
    <property type="entry name" value="chitin-binding protein cbp21"/>
    <property type="match status" value="1"/>
</dbReference>
<feature type="domain" description="Chitin-binding type-4" evidence="3">
    <location>
        <begin position="25"/>
        <end position="199"/>
    </location>
</feature>
<evidence type="ECO:0000313" key="5">
    <source>
        <dbReference type="Proteomes" id="UP000234341"/>
    </source>
</evidence>
<evidence type="ECO:0000313" key="4">
    <source>
        <dbReference type="EMBL" id="PLQ02554.1"/>
    </source>
</evidence>
<dbReference type="RefSeq" id="WP_101680319.1">
    <property type="nucleotide sequence ID" value="NZ_PJRP01000001.1"/>
</dbReference>
<feature type="chain" id="PRO_5014898143" description="Chitin-binding type-4 domain-containing protein" evidence="2">
    <location>
        <begin position="27"/>
        <end position="238"/>
    </location>
</feature>
<evidence type="ECO:0000256" key="2">
    <source>
        <dbReference type="SAM" id="SignalP"/>
    </source>
</evidence>
<feature type="signal peptide" evidence="2">
    <location>
        <begin position="1"/>
        <end position="26"/>
    </location>
</feature>
<dbReference type="PANTHER" id="PTHR34823">
    <property type="entry name" value="GLCNAC-BINDING PROTEIN A"/>
    <property type="match status" value="1"/>
</dbReference>
<dbReference type="PANTHER" id="PTHR34823:SF1">
    <property type="entry name" value="CHITIN-BINDING TYPE-4 DOMAIN-CONTAINING PROTEIN"/>
    <property type="match status" value="1"/>
</dbReference>
<evidence type="ECO:0000256" key="1">
    <source>
        <dbReference type="ARBA" id="ARBA00022729"/>
    </source>
</evidence>
<evidence type="ECO:0000259" key="3">
    <source>
        <dbReference type="Pfam" id="PF03067"/>
    </source>
</evidence>
<dbReference type="AlphaFoldDB" id="A0A2N5CK13"/>
<reference evidence="4 5" key="1">
    <citation type="submission" date="2017-12" db="EMBL/GenBank/DDBJ databases">
        <title>Genome sequence of the active heterotrophic nitrifier-denitrifier, Cupriavidus pauculus UM1.</title>
        <authorList>
            <person name="Putonti C."/>
            <person name="Castignetti D."/>
        </authorList>
    </citation>
    <scope>NUCLEOTIDE SEQUENCE [LARGE SCALE GENOMIC DNA]</scope>
    <source>
        <strain evidence="4 5">UM1</strain>
    </source>
</reference>
<sequence>MSYKAIGITCLALAATAAPLSTQAHGTMELPASWVLTCYNEGAEQPKSGACQAARAVGGAQQFYDWNGVRQGSAAGNHRAFIADGELCSGGSASFRGLDLARLDWAQTSIVPTATGDYTFVWWASAPHATEYFKYYITRDDWDPGMPLCWRDLEEFATVTGTQTAQEGGRYRMKVQLPPGKKGSHILYSTWQRGDSPEAVLCVRRRQVPWRRSGCPRDRLGGPRDAGRPRAIWWWARN</sequence>
<dbReference type="EMBL" id="PJRP01000001">
    <property type="protein sequence ID" value="PLQ02554.1"/>
    <property type="molecule type" value="Genomic_DNA"/>
</dbReference>
<dbReference type="Proteomes" id="UP000234341">
    <property type="component" value="Unassembled WGS sequence"/>
</dbReference>
<comment type="caution">
    <text evidence="4">The sequence shown here is derived from an EMBL/GenBank/DDBJ whole genome shotgun (WGS) entry which is preliminary data.</text>
</comment>
<dbReference type="InterPro" id="IPR051024">
    <property type="entry name" value="GlcNAc_Chitin_IntDeg"/>
</dbReference>
<name>A0A2N5CK13_9BURK</name>
<proteinExistence type="predicted"/>
<gene>
    <name evidence="4" type="ORF">CYJ10_04530</name>
</gene>
<protein>
    <recommendedName>
        <fullName evidence="3">Chitin-binding type-4 domain-containing protein</fullName>
    </recommendedName>
</protein>